<comment type="function">
    <text evidence="1">Histone-like DNA-binding protein which is capable of wrapping DNA to stabilize it, and thus to prevent its denaturation under extreme environmental conditions.</text>
</comment>
<dbReference type="GO" id="GO:0030527">
    <property type="term" value="F:structural constituent of chromatin"/>
    <property type="evidence" value="ECO:0007669"/>
    <property type="project" value="InterPro"/>
</dbReference>
<dbReference type="PRINTS" id="PR01727">
    <property type="entry name" value="DNABINDINGHU"/>
</dbReference>
<dbReference type="GO" id="GO:0005829">
    <property type="term" value="C:cytosol"/>
    <property type="evidence" value="ECO:0007669"/>
    <property type="project" value="UniProtKB-ARBA"/>
</dbReference>
<evidence type="ECO:0000256" key="3">
    <source>
        <dbReference type="ARBA" id="ARBA00023067"/>
    </source>
</evidence>
<reference evidence="6" key="1">
    <citation type="submission" date="2013-11" db="EMBL/GenBank/DDBJ databases">
        <authorList>
            <person name="GENOMES U."/>
        </authorList>
    </citation>
    <scope>NUCLEOTIDE SEQUENCE</scope>
    <source>
        <strain evidence="6">MVT06</strain>
    </source>
</reference>
<keyword evidence="3" id="KW-0226">DNA condensation</keyword>
<gene>
    <name evidence="6" type="primary">hupB</name>
    <name evidence="6" type="ORF">BN1046_00865</name>
</gene>
<dbReference type="EMBL" id="HG977196">
    <property type="protein sequence ID" value="CDP79960.1"/>
    <property type="molecule type" value="Genomic_DNA"/>
</dbReference>
<dbReference type="GO" id="GO:1990103">
    <property type="term" value="C:DnaA-HU complex"/>
    <property type="evidence" value="ECO:0007669"/>
    <property type="project" value="UniProtKB-ARBA"/>
</dbReference>
<dbReference type="SMART" id="SM00411">
    <property type="entry name" value="BHL"/>
    <property type="match status" value="1"/>
</dbReference>
<dbReference type="InterPro" id="IPR020816">
    <property type="entry name" value="Histone-like_DNA-bd_CS"/>
</dbReference>
<protein>
    <submittedName>
        <fullName evidence="6">DNA-binding protein</fullName>
    </submittedName>
</protein>
<dbReference type="GO" id="GO:0042802">
    <property type="term" value="F:identical protein binding"/>
    <property type="evidence" value="ECO:0007669"/>
    <property type="project" value="UniProtKB-ARBA"/>
</dbReference>
<sequence length="92" mass="9470">MNKSELVNSIAEKAGVSKAQAGSILDAFIASVTEALASGGDVRLPGFGSFEVSKRAATKGRNPSTGVEIHIPARSVPKFSAGKSLKEAVNKK</sequence>
<dbReference type="AlphaFoldDB" id="A0A024LRE8"/>
<dbReference type="InterPro" id="IPR010992">
    <property type="entry name" value="IHF-like_DNA-bd_dom_sf"/>
</dbReference>
<proteinExistence type="inferred from homology"/>
<evidence type="ECO:0000256" key="2">
    <source>
        <dbReference type="ARBA" id="ARBA00010529"/>
    </source>
</evidence>
<keyword evidence="4 6" id="KW-0238">DNA-binding</keyword>
<dbReference type="PANTHER" id="PTHR33175:SF3">
    <property type="entry name" value="DNA-BINDING PROTEIN HU-BETA"/>
    <property type="match status" value="1"/>
</dbReference>
<dbReference type="PROSITE" id="PS00045">
    <property type="entry name" value="HISTONE_LIKE"/>
    <property type="match status" value="1"/>
</dbReference>
<evidence type="ECO:0000256" key="4">
    <source>
        <dbReference type="ARBA" id="ARBA00023125"/>
    </source>
</evidence>
<dbReference type="PANTHER" id="PTHR33175">
    <property type="entry name" value="DNA-BINDING PROTEIN HU"/>
    <property type="match status" value="1"/>
</dbReference>
<accession>A0A024LRE8</accession>
<dbReference type="GO" id="GO:0006351">
    <property type="term" value="P:DNA-templated transcription"/>
    <property type="evidence" value="ECO:0007669"/>
    <property type="project" value="UniProtKB-ARBA"/>
</dbReference>
<dbReference type="Pfam" id="PF00216">
    <property type="entry name" value="Bac_DNA_binding"/>
    <property type="match status" value="1"/>
</dbReference>
<dbReference type="FunFam" id="4.10.520.10:FF:000001">
    <property type="entry name" value="DNA-binding protein HU"/>
    <property type="match status" value="1"/>
</dbReference>
<reference evidence="6" key="2">
    <citation type="submission" date="2014-05" db="EMBL/GenBank/DDBJ databases">
        <title>Genome sequencing of Bartonella spp. isolated from human blood.</title>
        <authorList>
            <person name="Raoult D."/>
        </authorList>
    </citation>
    <scope>NUCLEOTIDE SEQUENCE</scope>
    <source>
        <strain evidence="6">MVT06</strain>
    </source>
</reference>
<dbReference type="CDD" id="cd13831">
    <property type="entry name" value="HU"/>
    <property type="match status" value="1"/>
</dbReference>
<comment type="similarity">
    <text evidence="2 5">Belongs to the bacterial histone-like protein family.</text>
</comment>
<dbReference type="RefSeq" id="WP_078689623.1">
    <property type="nucleotide sequence ID" value="NZ_CADDYD010000001.1"/>
</dbReference>
<evidence type="ECO:0000313" key="6">
    <source>
        <dbReference type="EMBL" id="CDP79960.1"/>
    </source>
</evidence>
<name>A0A024LRE8_9HYPH</name>
<evidence type="ECO:0000256" key="5">
    <source>
        <dbReference type="RuleBase" id="RU003939"/>
    </source>
</evidence>
<dbReference type="SUPFAM" id="SSF47729">
    <property type="entry name" value="IHF-like DNA-binding proteins"/>
    <property type="match status" value="1"/>
</dbReference>
<dbReference type="Gene3D" id="4.10.520.10">
    <property type="entry name" value="IHF-like DNA-binding proteins"/>
    <property type="match status" value="1"/>
</dbReference>
<dbReference type="GO" id="GO:1990178">
    <property type="term" value="C:HU-DNA complex"/>
    <property type="evidence" value="ECO:0007669"/>
    <property type="project" value="UniProtKB-ARBA"/>
</dbReference>
<dbReference type="GO" id="GO:0003677">
    <property type="term" value="F:DNA binding"/>
    <property type="evidence" value="ECO:0007669"/>
    <property type="project" value="UniProtKB-KW"/>
</dbReference>
<dbReference type="InterPro" id="IPR000119">
    <property type="entry name" value="Hist_DNA-bd"/>
</dbReference>
<organism evidence="6">
    <name type="scientific">Bartonella schoenbuchensis</name>
    <dbReference type="NCBI Taxonomy" id="165694"/>
    <lineage>
        <taxon>Bacteria</taxon>
        <taxon>Pseudomonadati</taxon>
        <taxon>Pseudomonadota</taxon>
        <taxon>Alphaproteobacteria</taxon>
        <taxon>Hyphomicrobiales</taxon>
        <taxon>Bartonellaceae</taxon>
        <taxon>Bartonella</taxon>
    </lineage>
</organism>
<dbReference type="GO" id="GO:0030261">
    <property type="term" value="P:chromosome condensation"/>
    <property type="evidence" value="ECO:0007669"/>
    <property type="project" value="UniProtKB-KW"/>
</dbReference>
<evidence type="ECO:0000256" key="1">
    <source>
        <dbReference type="ARBA" id="ARBA00003819"/>
    </source>
</evidence>
<dbReference type="GO" id="GO:0006270">
    <property type="term" value="P:DNA replication initiation"/>
    <property type="evidence" value="ECO:0007669"/>
    <property type="project" value="UniProtKB-ARBA"/>
</dbReference>